<dbReference type="Gene3D" id="3.40.630.30">
    <property type="match status" value="1"/>
</dbReference>
<dbReference type="EMBL" id="CP059075">
    <property type="protein sequence ID" value="QRE03060.1"/>
    <property type="molecule type" value="Genomic_DNA"/>
</dbReference>
<reference evidence="4 5" key="1">
    <citation type="submission" date="2020-07" db="EMBL/GenBank/DDBJ databases">
        <title>Genomic characterization of Flavobacterium psychrophilum strains.</title>
        <authorList>
            <person name="Castillo D."/>
            <person name="Jorgensen J."/>
            <person name="Middelboe M."/>
        </authorList>
    </citation>
    <scope>NUCLEOTIDE SEQUENCE [LARGE SCALE GENOMIC DNA]</scope>
    <source>
        <strain evidence="4 5">FPS-R7</strain>
    </source>
</reference>
<protein>
    <submittedName>
        <fullName evidence="4">GNAT family N-acetyltransferase</fullName>
    </submittedName>
</protein>
<evidence type="ECO:0000256" key="2">
    <source>
        <dbReference type="ARBA" id="ARBA00007832"/>
    </source>
</evidence>
<dbReference type="InterPro" id="IPR016181">
    <property type="entry name" value="Acyl_CoA_acyltransferase"/>
</dbReference>
<dbReference type="InterPro" id="IPR007310">
    <property type="entry name" value="Aerobactin_biosyn_IucA/IucC_N"/>
</dbReference>
<dbReference type="Pfam" id="PF04183">
    <property type="entry name" value="IucA_IucC"/>
    <property type="match status" value="1"/>
</dbReference>
<feature type="domain" description="Acyltransferase MbtK/IucB-like conserved" evidence="3">
    <location>
        <begin position="636"/>
        <end position="685"/>
    </location>
</feature>
<dbReference type="Proteomes" id="UP000596329">
    <property type="component" value="Chromosome"/>
</dbReference>
<evidence type="ECO:0000313" key="4">
    <source>
        <dbReference type="EMBL" id="QRE03060.1"/>
    </source>
</evidence>
<dbReference type="InterPro" id="IPR037455">
    <property type="entry name" value="LucA/IucC-like"/>
</dbReference>
<dbReference type="PANTHER" id="PTHR34384">
    <property type="entry name" value="L-2,3-DIAMINOPROPANOATE--CITRATE LIGASE"/>
    <property type="match status" value="1"/>
</dbReference>
<evidence type="ECO:0000259" key="3">
    <source>
        <dbReference type="SMART" id="SM01006"/>
    </source>
</evidence>
<sequence length="816" mass="94291">MITSTLINPTAQFAVETNYTALLNCYCREFTNWSRYMGVPKYDEALANHFNKTGYDLHVRIDFSTIGCEVFVPLKYFSESGRHLFHFPVVKRNVVSDKIIEIDPYDFMNLTIEYAQTIHANIDATIALKRLANSIENLEKYLQFHQENNKSVNDPVMSFIEAEQSLILGHALHPMPKSKQGFNDSDLLKYSPETEGEFQLHYFFIDSENIIEKNADGASITQELKEHLLKYTTSEDLNVLHLLNQYPTFSVVPMHPWEANYLLQQPDVKQMMQEGKLFSIGEFGEFFTPTSSVRTVYNEDCNWMFKFSLHVKITNSERINLYPELHRGYDISRLLKTDWGKNLQKDFPEIDFIVDPAFIAVSYNEKIINGFNISIRRNPFKGENKNKNVTLLAALCQDGILGKPSRLLNIINETAQKFNKTKEEVAEDWFKQYLHICVRPIVGIFNKYGLACEFHQQNVMVELDKNGFPAKIYFRDNQGFFFREGRKDMILEAVPGISEISQSIANESLIPPKYTYYLVTNNIMGVVNAFGCNGLADEKKLIDLVYKEFKSVEGSDETGLVDYIINSRSWYTKSNLVTSLQNINEADESMGYPAVFQESPNPLNKYFFCENLIKPQTKDVLYSCYFPKEEITISIRSFDIDRDLEIVHEWFNREHAKPIWKMDGPIKNLELWYRTILPSDETHSFIGEVNGVPNFSLEPYWPMRDLVGEYYDALATDYGSHLFIAPAEKEKKFTFQSFQVGLNWIFAQAVVGKCIGEAAVEAIAMDKLIGRFGFKKQEIIEMPHKTAHLTFCTRESYWEKFPESKNAEIDGIILND</sequence>
<comment type="similarity">
    <text evidence="2">Belongs to the IucA/IucC family.</text>
</comment>
<keyword evidence="4" id="KW-0808">Transferase</keyword>
<dbReference type="GO" id="GO:0016881">
    <property type="term" value="F:acid-amino acid ligase activity"/>
    <property type="evidence" value="ECO:0007669"/>
    <property type="project" value="UniProtKB-ARBA"/>
</dbReference>
<dbReference type="Pfam" id="PF13523">
    <property type="entry name" value="Acetyltransf_8"/>
    <property type="match status" value="1"/>
</dbReference>
<organism evidence="4 5">
    <name type="scientific">Flavobacterium psychrophilum</name>
    <dbReference type="NCBI Taxonomy" id="96345"/>
    <lineage>
        <taxon>Bacteria</taxon>
        <taxon>Pseudomonadati</taxon>
        <taxon>Bacteroidota</taxon>
        <taxon>Flavobacteriia</taxon>
        <taxon>Flavobacteriales</taxon>
        <taxon>Flavobacteriaceae</taxon>
        <taxon>Flavobacterium</taxon>
    </lineage>
</organism>
<evidence type="ECO:0000313" key="5">
    <source>
        <dbReference type="Proteomes" id="UP000596329"/>
    </source>
</evidence>
<accession>A0A7U2NDM0</accession>
<dbReference type="GO" id="GO:0016746">
    <property type="term" value="F:acyltransferase activity"/>
    <property type="evidence" value="ECO:0007669"/>
    <property type="project" value="InterPro"/>
</dbReference>
<evidence type="ECO:0000256" key="1">
    <source>
        <dbReference type="ARBA" id="ARBA00004924"/>
    </source>
</evidence>
<dbReference type="Gene3D" id="1.10.510.40">
    <property type="match status" value="1"/>
</dbReference>
<dbReference type="InterPro" id="IPR019432">
    <property type="entry name" value="Acyltransferase_MbtK/IucB-like"/>
</dbReference>
<dbReference type="AlphaFoldDB" id="A0A7U2NDM0"/>
<dbReference type="SUPFAM" id="SSF55729">
    <property type="entry name" value="Acyl-CoA N-acyltransferases (Nat)"/>
    <property type="match status" value="1"/>
</dbReference>
<dbReference type="RefSeq" id="WP_081249548.1">
    <property type="nucleotide sequence ID" value="NZ_CP059075.1"/>
</dbReference>
<proteinExistence type="inferred from homology"/>
<gene>
    <name evidence="4" type="ORF">H0H26_09120</name>
</gene>
<dbReference type="SMART" id="SM01006">
    <property type="entry name" value="AlcB"/>
    <property type="match status" value="1"/>
</dbReference>
<dbReference type="Pfam" id="PF06276">
    <property type="entry name" value="FhuF"/>
    <property type="match status" value="1"/>
</dbReference>
<dbReference type="InterPro" id="IPR022770">
    <property type="entry name" value="IucA/IucC-like_C"/>
</dbReference>
<dbReference type="Gene3D" id="6.10.250.3370">
    <property type="match status" value="1"/>
</dbReference>
<dbReference type="GO" id="GO:0019290">
    <property type="term" value="P:siderophore biosynthetic process"/>
    <property type="evidence" value="ECO:0007669"/>
    <property type="project" value="InterPro"/>
</dbReference>
<dbReference type="PANTHER" id="PTHR34384:SF5">
    <property type="entry name" value="L-2,3-DIAMINOPROPANOATE--CITRATE LIGASE"/>
    <property type="match status" value="1"/>
</dbReference>
<name>A0A7U2NDM0_FLAPS</name>
<comment type="pathway">
    <text evidence="1">Siderophore biosynthesis.</text>
</comment>